<feature type="compositionally biased region" description="Basic and acidic residues" evidence="8">
    <location>
        <begin position="85"/>
        <end position="94"/>
    </location>
</feature>
<evidence type="ECO:0000313" key="10">
    <source>
        <dbReference type="Proteomes" id="UP000186698"/>
    </source>
</evidence>
<dbReference type="GO" id="GO:0005737">
    <property type="term" value="C:cytoplasm"/>
    <property type="evidence" value="ECO:0000318"/>
    <property type="project" value="GO_Central"/>
</dbReference>
<dbReference type="Gene3D" id="1.10.510.10">
    <property type="entry name" value="Transferase(Phosphotransferase) domain 1"/>
    <property type="match status" value="1"/>
</dbReference>
<dbReference type="SUPFAM" id="SSF56112">
    <property type="entry name" value="Protein kinase-like (PK-like)"/>
    <property type="match status" value="1"/>
</dbReference>
<keyword evidence="5" id="KW-0418">Kinase</keyword>
<dbReference type="KEGG" id="xla:108705860"/>
<dbReference type="PROSITE" id="PS00108">
    <property type="entry name" value="PROTEIN_KINASE_ST"/>
    <property type="match status" value="1"/>
</dbReference>
<dbReference type="AlphaFoldDB" id="A0A8J1M2Q7"/>
<name>A0A8J1M2Q7_XENLA</name>
<evidence type="ECO:0000256" key="1">
    <source>
        <dbReference type="ARBA" id="ARBA00022527"/>
    </source>
</evidence>
<sequence length="551" mass="62693">MVEELPPAMEKSTPPIRSEEKELFAATNAEMEKKDSIRMKRMMDNNPGRANGKKRKKRNKKRKHLCSGNSKVEEKKEVRRKRHRSGEDSIKAEEAGSNQKRLHQEVPLPVAVSMCQIHAELGSGSFGKVMLASLPNNRQHVAIKVIQKSDKVQLNEIVTEANVLKMAAGCPHLCHAYGSFLTQRHAVFVLEYVSGGNMDDQIDFAGALEMDSIRFYAAEMVCALQFLHSNGIIHRDLKPGNVLVTSEGHVKIADFGLAVEGIYGYRKARGRRGTLPYMAPEVIEGQEYDAGIDWWSLGILIYEMATGDHPLYSGNDVSEFIEAIKYNKPRIPHWFSEELQDLLQQLLMKNPEERLGCNGNIREHPFFHSIDWVQLEKLNVPPPSKPKEVPSVDFSKTYEEPLTFLESIKYNICSRYVPPASPLEQPSHFWTSRNICPPQARALFSNYPYHQALLSAQFGPFGFPNQPYTAYRPNLGYYQRPLPLIPVPSPYYHQPVFSPVIRPPLVPFFPDSHHHNQPYHQAPLSAQFGPFGFPNQPYTAYRPNLGYYQRP</sequence>
<keyword evidence="10" id="KW-1185">Reference proteome</keyword>
<dbReference type="Pfam" id="PF00069">
    <property type="entry name" value="Pkinase"/>
    <property type="match status" value="1"/>
</dbReference>
<dbReference type="InterPro" id="IPR000719">
    <property type="entry name" value="Prot_kinase_dom"/>
</dbReference>
<feature type="compositionally biased region" description="Basic and acidic residues" evidence="8">
    <location>
        <begin position="30"/>
        <end position="43"/>
    </location>
</feature>
<keyword evidence="4 7" id="KW-0547">Nucleotide-binding</keyword>
<keyword evidence="6 7" id="KW-0067">ATP-binding</keyword>
<evidence type="ECO:0000313" key="11">
    <source>
        <dbReference type="RefSeq" id="XP_041435977.1"/>
    </source>
</evidence>
<keyword evidence="1" id="KW-0723">Serine/threonine-protein kinase</keyword>
<feature type="compositionally biased region" description="Basic residues" evidence="8">
    <location>
        <begin position="51"/>
        <end position="65"/>
    </location>
</feature>
<evidence type="ECO:0000256" key="5">
    <source>
        <dbReference type="ARBA" id="ARBA00022777"/>
    </source>
</evidence>
<dbReference type="InterPro" id="IPR011009">
    <property type="entry name" value="Kinase-like_dom_sf"/>
</dbReference>
<accession>A0A8J1M2Q7</accession>
<dbReference type="Proteomes" id="UP000186698">
    <property type="component" value="Chromosome 1S"/>
</dbReference>
<keyword evidence="2" id="KW-0597">Phosphoprotein</keyword>
<protein>
    <submittedName>
        <fullName evidence="11">Protein kinase C delta type-like</fullName>
    </submittedName>
</protein>
<keyword evidence="3" id="KW-0808">Transferase</keyword>
<evidence type="ECO:0000256" key="2">
    <source>
        <dbReference type="ARBA" id="ARBA00022553"/>
    </source>
</evidence>
<dbReference type="InterPro" id="IPR017441">
    <property type="entry name" value="Protein_kinase_ATP_BS"/>
</dbReference>
<evidence type="ECO:0000256" key="3">
    <source>
        <dbReference type="ARBA" id="ARBA00022679"/>
    </source>
</evidence>
<dbReference type="OrthoDB" id="341578at2759"/>
<evidence type="ECO:0000256" key="6">
    <source>
        <dbReference type="ARBA" id="ARBA00022840"/>
    </source>
</evidence>
<dbReference type="GO" id="GO:0005634">
    <property type="term" value="C:nucleus"/>
    <property type="evidence" value="ECO:0000318"/>
    <property type="project" value="GO_Central"/>
</dbReference>
<organism evidence="10 11">
    <name type="scientific">Xenopus laevis</name>
    <name type="common">African clawed frog</name>
    <dbReference type="NCBI Taxonomy" id="8355"/>
    <lineage>
        <taxon>Eukaryota</taxon>
        <taxon>Metazoa</taxon>
        <taxon>Chordata</taxon>
        <taxon>Craniata</taxon>
        <taxon>Vertebrata</taxon>
        <taxon>Euteleostomi</taxon>
        <taxon>Amphibia</taxon>
        <taxon>Batrachia</taxon>
        <taxon>Anura</taxon>
        <taxon>Pipoidea</taxon>
        <taxon>Pipidae</taxon>
        <taxon>Xenopodinae</taxon>
        <taxon>Xenopus</taxon>
        <taxon>Xenopus</taxon>
    </lineage>
</organism>
<dbReference type="GO" id="GO:0004674">
    <property type="term" value="F:protein serine/threonine kinase activity"/>
    <property type="evidence" value="ECO:0000318"/>
    <property type="project" value="GO_Central"/>
</dbReference>
<feature type="domain" description="Protein kinase" evidence="9">
    <location>
        <begin position="115"/>
        <end position="367"/>
    </location>
</feature>
<dbReference type="FunFam" id="1.10.510.10:FF:000210">
    <property type="entry name" value="Non-specific serine/threonine protein kinase"/>
    <property type="match status" value="1"/>
</dbReference>
<reference evidence="11" key="1">
    <citation type="submission" date="2025-08" db="UniProtKB">
        <authorList>
            <consortium name="RefSeq"/>
        </authorList>
    </citation>
    <scope>IDENTIFICATION</scope>
    <source>
        <strain evidence="11">J_2021</strain>
        <tissue evidence="11">Erythrocytes</tissue>
    </source>
</reference>
<evidence type="ECO:0000256" key="8">
    <source>
        <dbReference type="SAM" id="MobiDB-lite"/>
    </source>
</evidence>
<dbReference type="RefSeq" id="XP_041435977.1">
    <property type="nucleotide sequence ID" value="XM_041580043.1"/>
</dbReference>
<gene>
    <name evidence="11" type="primary">LOC108705860</name>
</gene>
<evidence type="ECO:0000259" key="9">
    <source>
        <dbReference type="PROSITE" id="PS50011"/>
    </source>
</evidence>
<dbReference type="GO" id="GO:0005524">
    <property type="term" value="F:ATP binding"/>
    <property type="evidence" value="ECO:0007669"/>
    <property type="project" value="UniProtKB-UniRule"/>
</dbReference>
<dbReference type="GeneID" id="108705860"/>
<feature type="region of interest" description="Disordered" evidence="8">
    <location>
        <begin position="1"/>
        <end position="102"/>
    </location>
</feature>
<evidence type="ECO:0000256" key="4">
    <source>
        <dbReference type="ARBA" id="ARBA00022741"/>
    </source>
</evidence>
<dbReference type="PROSITE" id="PS00107">
    <property type="entry name" value="PROTEIN_KINASE_ATP"/>
    <property type="match status" value="1"/>
</dbReference>
<proteinExistence type="predicted"/>
<dbReference type="Gene3D" id="3.30.200.20">
    <property type="entry name" value="Phosphorylase Kinase, domain 1"/>
    <property type="match status" value="1"/>
</dbReference>
<dbReference type="InterPro" id="IPR008271">
    <property type="entry name" value="Ser/Thr_kinase_AS"/>
</dbReference>
<feature type="binding site" evidence="7">
    <location>
        <position position="144"/>
    </location>
    <ligand>
        <name>ATP</name>
        <dbReference type="ChEBI" id="CHEBI:30616"/>
    </ligand>
</feature>
<dbReference type="PANTHER" id="PTHR24351">
    <property type="entry name" value="RIBOSOMAL PROTEIN S6 KINASE"/>
    <property type="match status" value="1"/>
</dbReference>
<dbReference type="PROSITE" id="PS50011">
    <property type="entry name" value="PROTEIN_KINASE_DOM"/>
    <property type="match status" value="1"/>
</dbReference>
<dbReference type="SMART" id="SM00220">
    <property type="entry name" value="S_TKc"/>
    <property type="match status" value="1"/>
</dbReference>
<evidence type="ECO:0000256" key="7">
    <source>
        <dbReference type="PROSITE-ProRule" id="PRU10141"/>
    </source>
</evidence>